<name>A0A6V7PGY6_ANACO</name>
<accession>A0A6V7PGY6</accession>
<dbReference type="AlphaFoldDB" id="A0A6V7PGY6"/>
<keyword evidence="2" id="KW-0472">Membrane</keyword>
<sequence length="221" mass="24651">MCRPWVELRFHVRDMMLLRYLYLGLWLACHYALSYMLAGVAPPKPRVPELVLWTTAYMPLCAFAHACGVAPPKPALPNSLATDARKCTSERRNGMPWGRLIPRVGMLSTTGPLGTARLELTLSHVLGTIPVELREDLSFEEQPVKILAREVKKLWNRDIPYVKFSAAGTGPCMRDRTPKDRSLAERPVPESKSCGQRALPIFTKPSRAGEARDRGKGVVSS</sequence>
<gene>
    <name evidence="3" type="ORF">CB5_LOCUS13341</name>
</gene>
<reference evidence="3" key="1">
    <citation type="submission" date="2020-07" db="EMBL/GenBank/DDBJ databases">
        <authorList>
            <person name="Lin J."/>
        </authorList>
    </citation>
    <scope>NUCLEOTIDE SEQUENCE</scope>
</reference>
<keyword evidence="2" id="KW-1133">Transmembrane helix</keyword>
<feature type="region of interest" description="Disordered" evidence="1">
    <location>
        <begin position="170"/>
        <end position="221"/>
    </location>
</feature>
<evidence type="ECO:0000313" key="3">
    <source>
        <dbReference type="EMBL" id="CAD1830130.1"/>
    </source>
</evidence>
<feature type="transmembrane region" description="Helical" evidence="2">
    <location>
        <begin position="20"/>
        <end position="38"/>
    </location>
</feature>
<proteinExistence type="predicted"/>
<dbReference type="EMBL" id="LR862148">
    <property type="protein sequence ID" value="CAD1830130.1"/>
    <property type="molecule type" value="Genomic_DNA"/>
</dbReference>
<evidence type="ECO:0000256" key="2">
    <source>
        <dbReference type="SAM" id="Phobius"/>
    </source>
</evidence>
<keyword evidence="2" id="KW-0812">Transmembrane</keyword>
<protein>
    <submittedName>
        <fullName evidence="3">Uncharacterized protein</fullName>
    </submittedName>
</protein>
<organism evidence="3">
    <name type="scientific">Ananas comosus var. bracteatus</name>
    <name type="common">red pineapple</name>
    <dbReference type="NCBI Taxonomy" id="296719"/>
    <lineage>
        <taxon>Eukaryota</taxon>
        <taxon>Viridiplantae</taxon>
        <taxon>Streptophyta</taxon>
        <taxon>Embryophyta</taxon>
        <taxon>Tracheophyta</taxon>
        <taxon>Spermatophyta</taxon>
        <taxon>Magnoliopsida</taxon>
        <taxon>Liliopsida</taxon>
        <taxon>Poales</taxon>
        <taxon>Bromeliaceae</taxon>
        <taxon>Bromelioideae</taxon>
        <taxon>Ananas</taxon>
    </lineage>
</organism>
<feature type="compositionally biased region" description="Basic and acidic residues" evidence="1">
    <location>
        <begin position="173"/>
        <end position="189"/>
    </location>
</feature>
<evidence type="ECO:0000256" key="1">
    <source>
        <dbReference type="SAM" id="MobiDB-lite"/>
    </source>
</evidence>
<feature type="compositionally biased region" description="Basic and acidic residues" evidence="1">
    <location>
        <begin position="207"/>
        <end position="221"/>
    </location>
</feature>